<feature type="compositionally biased region" description="Polar residues" evidence="1">
    <location>
        <begin position="34"/>
        <end position="45"/>
    </location>
</feature>
<organism evidence="2 3">
    <name type="scientific">Ceratocystis fimbriata f. sp. platani</name>
    <dbReference type="NCBI Taxonomy" id="88771"/>
    <lineage>
        <taxon>Eukaryota</taxon>
        <taxon>Fungi</taxon>
        <taxon>Dikarya</taxon>
        <taxon>Ascomycota</taxon>
        <taxon>Pezizomycotina</taxon>
        <taxon>Sordariomycetes</taxon>
        <taxon>Hypocreomycetidae</taxon>
        <taxon>Microascales</taxon>
        <taxon>Ceratocystidaceae</taxon>
        <taxon>Ceratocystis</taxon>
    </lineage>
</organism>
<proteinExistence type="predicted"/>
<comment type="caution">
    <text evidence="2">The sequence shown here is derived from an EMBL/GenBank/DDBJ whole genome shotgun (WGS) entry which is preliminary data.</text>
</comment>
<dbReference type="EMBL" id="LBBL01000006">
    <property type="protein sequence ID" value="KKF97482.1"/>
    <property type="molecule type" value="Genomic_DNA"/>
</dbReference>
<reference evidence="2 3" key="1">
    <citation type="submission" date="2015-04" db="EMBL/GenBank/DDBJ databases">
        <title>Genome sequence of Ceratocystis platani, a major pathogen of plane trees.</title>
        <authorList>
            <person name="Belbahri L."/>
        </authorList>
    </citation>
    <scope>NUCLEOTIDE SEQUENCE [LARGE SCALE GENOMIC DNA]</scope>
    <source>
        <strain evidence="2 3">CFO</strain>
    </source>
</reference>
<name>A0A0F8D444_CERFI</name>
<evidence type="ECO:0000313" key="3">
    <source>
        <dbReference type="Proteomes" id="UP000034841"/>
    </source>
</evidence>
<dbReference type="OrthoDB" id="25002at2759"/>
<keyword evidence="3" id="KW-1185">Reference proteome</keyword>
<feature type="compositionally biased region" description="Basic and acidic residues" evidence="1">
    <location>
        <begin position="46"/>
        <end position="57"/>
    </location>
</feature>
<dbReference type="Proteomes" id="UP000034841">
    <property type="component" value="Unassembled WGS sequence"/>
</dbReference>
<accession>A0A0F8D444</accession>
<feature type="compositionally biased region" description="Basic and acidic residues" evidence="1">
    <location>
        <begin position="79"/>
        <end position="91"/>
    </location>
</feature>
<sequence>MMLEALTFDLMIENPYEHLRDIMLQNPLRKPIPNVSSPSFVLNSTRHSESRLYENTEARASPTPSLKRKNSIGEEGDESISKRIRMSEDRE</sequence>
<gene>
    <name evidence="2" type="ORF">CFO_g152</name>
</gene>
<protein>
    <submittedName>
        <fullName evidence="2">Uncharacterized protein</fullName>
    </submittedName>
</protein>
<dbReference type="AlphaFoldDB" id="A0A0F8D444"/>
<feature type="region of interest" description="Disordered" evidence="1">
    <location>
        <begin position="28"/>
        <end position="91"/>
    </location>
</feature>
<evidence type="ECO:0000256" key="1">
    <source>
        <dbReference type="SAM" id="MobiDB-lite"/>
    </source>
</evidence>
<evidence type="ECO:0000313" key="2">
    <source>
        <dbReference type="EMBL" id="KKF97482.1"/>
    </source>
</evidence>